<protein>
    <submittedName>
        <fullName evidence="1">Secretin</fullName>
    </submittedName>
</protein>
<accession>A0A6P2XIZ8</accession>
<dbReference type="EMBL" id="CABVQN010000013">
    <property type="protein sequence ID" value="VWD09741.1"/>
    <property type="molecule type" value="Genomic_DNA"/>
</dbReference>
<gene>
    <name evidence="1" type="ORF">BLA39750_03142</name>
</gene>
<dbReference type="Proteomes" id="UP000494110">
    <property type="component" value="Unassembled WGS sequence"/>
</dbReference>
<reference evidence="1 2" key="1">
    <citation type="submission" date="2019-09" db="EMBL/GenBank/DDBJ databases">
        <authorList>
            <person name="Depoorter E."/>
        </authorList>
    </citation>
    <scope>NUCLEOTIDE SEQUENCE [LARGE SCALE GENOMIC DNA]</scope>
    <source>
        <strain evidence="1">R-39750</strain>
    </source>
</reference>
<evidence type="ECO:0000313" key="2">
    <source>
        <dbReference type="Proteomes" id="UP000494110"/>
    </source>
</evidence>
<dbReference type="AlphaFoldDB" id="A0A6P2XIZ8"/>
<organism evidence="1 2">
    <name type="scientific">Burkholderia lata (strain ATCC 17760 / DSM 23089 / LMG 22485 / NCIMB 9086 / R18194 / 383)</name>
    <dbReference type="NCBI Taxonomy" id="482957"/>
    <lineage>
        <taxon>Bacteria</taxon>
        <taxon>Pseudomonadati</taxon>
        <taxon>Pseudomonadota</taxon>
        <taxon>Betaproteobacteria</taxon>
        <taxon>Burkholderiales</taxon>
        <taxon>Burkholderiaceae</taxon>
        <taxon>Burkholderia</taxon>
        <taxon>Burkholderia cepacia complex</taxon>
    </lineage>
</organism>
<proteinExistence type="predicted"/>
<evidence type="ECO:0000313" key="1">
    <source>
        <dbReference type="EMBL" id="VWD09741.1"/>
    </source>
</evidence>
<name>A0A6P2XIZ8_BURL3</name>
<sequence length="79" mass="8213">MQPAAVVRAVAPVTVADAAASRAALAEPQARGEHRITAAVRSLIGSLQALVERLTGEREPAPVRYADAPVLLSRARGFA</sequence>